<protein>
    <submittedName>
        <fullName evidence="1">Uncharacterized protein</fullName>
    </submittedName>
</protein>
<sequence length="86" mass="9255">MFLGVFKGLVVYYAGHRAHCVFPTPVLLGGGRGSWCIVLLTVQLTPGWSSVVGTITRHLPTVSSGNSLVYCFRYPQLCCPGNGLVQ</sequence>
<dbReference type="Proteomes" id="UP000094285">
    <property type="component" value="Unassembled WGS sequence"/>
</dbReference>
<gene>
    <name evidence="1" type="ORF">CANTADRAFT_143312</name>
</gene>
<name>A0A1E4SSK5_9ASCO</name>
<evidence type="ECO:0000313" key="1">
    <source>
        <dbReference type="EMBL" id="ODV82372.1"/>
    </source>
</evidence>
<accession>A0A1E4SSK5</accession>
<dbReference type="AlphaFoldDB" id="A0A1E4SSK5"/>
<organism evidence="1 2">
    <name type="scientific">Suhomyces tanzawaensis NRRL Y-17324</name>
    <dbReference type="NCBI Taxonomy" id="984487"/>
    <lineage>
        <taxon>Eukaryota</taxon>
        <taxon>Fungi</taxon>
        <taxon>Dikarya</taxon>
        <taxon>Ascomycota</taxon>
        <taxon>Saccharomycotina</taxon>
        <taxon>Pichiomycetes</taxon>
        <taxon>Debaryomycetaceae</taxon>
        <taxon>Suhomyces</taxon>
    </lineage>
</organism>
<evidence type="ECO:0000313" key="2">
    <source>
        <dbReference type="Proteomes" id="UP000094285"/>
    </source>
</evidence>
<dbReference type="GeneID" id="30980435"/>
<reference evidence="2" key="1">
    <citation type="submission" date="2016-05" db="EMBL/GenBank/DDBJ databases">
        <title>Comparative genomics of biotechnologically important yeasts.</title>
        <authorList>
            <consortium name="DOE Joint Genome Institute"/>
            <person name="Riley R."/>
            <person name="Haridas S."/>
            <person name="Wolfe K.H."/>
            <person name="Lopes M.R."/>
            <person name="Hittinger C.T."/>
            <person name="Goker M."/>
            <person name="Salamov A."/>
            <person name="Wisecaver J."/>
            <person name="Long T.M."/>
            <person name="Aerts A.L."/>
            <person name="Barry K."/>
            <person name="Choi C."/>
            <person name="Clum A."/>
            <person name="Coughlan A.Y."/>
            <person name="Deshpande S."/>
            <person name="Douglass A.P."/>
            <person name="Hanson S.J."/>
            <person name="Klenk H.-P."/>
            <person name="Labutti K."/>
            <person name="Lapidus A."/>
            <person name="Lindquist E."/>
            <person name="Lipzen A."/>
            <person name="Meier-Kolthoff J.P."/>
            <person name="Ohm R.A."/>
            <person name="Otillar R.P."/>
            <person name="Pangilinan J."/>
            <person name="Peng Y."/>
            <person name="Rokas A."/>
            <person name="Rosa C.A."/>
            <person name="Scheuner C."/>
            <person name="Sibirny A.A."/>
            <person name="Slot J.C."/>
            <person name="Stielow J.B."/>
            <person name="Sun H."/>
            <person name="Kurtzman C.P."/>
            <person name="Blackwell M."/>
            <person name="Grigoriev I.V."/>
            <person name="Jeffries T.W."/>
        </authorList>
    </citation>
    <scope>NUCLEOTIDE SEQUENCE [LARGE SCALE GENOMIC DNA]</scope>
    <source>
        <strain evidence="2">NRRL Y-17324</strain>
    </source>
</reference>
<keyword evidence="2" id="KW-1185">Reference proteome</keyword>
<proteinExistence type="predicted"/>
<dbReference type="EMBL" id="KV453909">
    <property type="protein sequence ID" value="ODV82372.1"/>
    <property type="molecule type" value="Genomic_DNA"/>
</dbReference>
<dbReference type="RefSeq" id="XP_020067494.1">
    <property type="nucleotide sequence ID" value="XM_020206298.1"/>
</dbReference>